<feature type="region of interest" description="Disordered" evidence="1">
    <location>
        <begin position="1"/>
        <end position="49"/>
    </location>
</feature>
<feature type="domain" description="PiggyBac transposable element-derived protein" evidence="2">
    <location>
        <begin position="79"/>
        <end position="415"/>
    </location>
</feature>
<dbReference type="EMBL" id="UZAF01018515">
    <property type="protein sequence ID" value="VDO52364.1"/>
    <property type="molecule type" value="Genomic_DNA"/>
</dbReference>
<name>A0A0N4WS15_HAEPC</name>
<sequence>MDELNKSFDDLLIESGDEFDEGEDVLESSEESDWNSSDEQSDSSDDGSQWSLTIRRRDQFRFQGFEGVLDRDVLKYQHPIQFYRRFITDEMIELIIRETKRYGLSKYPDWTDIDEEELLKFLAICFQMGLEIRSNLKDYWSTRKVFSESFAAKLISRNRFVQILDAFHFADNDASDKSNRLYKIQPILDMHNEEFAAVYSPGKNVCIDESMIPFRGRVIFRQYIRGKRHKFGIMVYKLCCAGGYTCKFIVYAGQQRDTTCPSSQQAVLDLVAPYLNEGRTVTADNFYTSIALAELLAEQKTNYVGTLRENRLGIPTDIKNARLKRGEVVARQNNKGVTVLKWKDKREMYMLSTCHDASKSQSNKPVMVEDYNLAKGSVDLSDQMCSYTPFVRKTTKWYLRPFFHLVTQTSLANAWHVYCVVKERISNKEFKCRITESILEGWRPTEPTTSKPKLCEVSGPKRTSRRCVNCYKYASRIRGAPYARSHAVLVNTKCSKCGQFFALVVFRHLTRNALFDLCKYLLIL</sequence>
<dbReference type="OrthoDB" id="10030973at2759"/>
<dbReference type="InterPro" id="IPR029526">
    <property type="entry name" value="PGBD"/>
</dbReference>
<evidence type="ECO:0000313" key="5">
    <source>
        <dbReference type="WBParaSite" id="HPLM_0001430301-mRNA-1"/>
    </source>
</evidence>
<keyword evidence="4" id="KW-1185">Reference proteome</keyword>
<reference evidence="5" key="1">
    <citation type="submission" date="2017-02" db="UniProtKB">
        <authorList>
            <consortium name="WormBaseParasite"/>
        </authorList>
    </citation>
    <scope>IDENTIFICATION</scope>
</reference>
<dbReference type="Proteomes" id="UP000268014">
    <property type="component" value="Unassembled WGS sequence"/>
</dbReference>
<organism evidence="5">
    <name type="scientific">Haemonchus placei</name>
    <name type="common">Barber's pole worm</name>
    <dbReference type="NCBI Taxonomy" id="6290"/>
    <lineage>
        <taxon>Eukaryota</taxon>
        <taxon>Metazoa</taxon>
        <taxon>Ecdysozoa</taxon>
        <taxon>Nematoda</taxon>
        <taxon>Chromadorea</taxon>
        <taxon>Rhabditida</taxon>
        <taxon>Rhabditina</taxon>
        <taxon>Rhabditomorpha</taxon>
        <taxon>Strongyloidea</taxon>
        <taxon>Trichostrongylidae</taxon>
        <taxon>Haemonchus</taxon>
    </lineage>
</organism>
<feature type="compositionally biased region" description="Acidic residues" evidence="1">
    <location>
        <begin position="11"/>
        <end position="33"/>
    </location>
</feature>
<dbReference type="STRING" id="6290.A0A0N4WS15"/>
<evidence type="ECO:0000256" key="1">
    <source>
        <dbReference type="SAM" id="MobiDB-lite"/>
    </source>
</evidence>
<dbReference type="WBParaSite" id="HPLM_0001430301-mRNA-1">
    <property type="protein sequence ID" value="HPLM_0001430301-mRNA-1"/>
    <property type="gene ID" value="HPLM_0001430301"/>
</dbReference>
<evidence type="ECO:0000313" key="3">
    <source>
        <dbReference type="EMBL" id="VDO52364.1"/>
    </source>
</evidence>
<dbReference type="OMA" id="TCHDASK"/>
<gene>
    <name evidence="3" type="ORF">HPLM_LOCUS14295</name>
</gene>
<accession>A0A0N4WS15</accession>
<dbReference type="PANTHER" id="PTHR46599">
    <property type="entry name" value="PIGGYBAC TRANSPOSABLE ELEMENT-DERIVED PROTEIN 4"/>
    <property type="match status" value="1"/>
</dbReference>
<dbReference type="Pfam" id="PF13843">
    <property type="entry name" value="DDE_Tnp_1_7"/>
    <property type="match status" value="1"/>
</dbReference>
<reference evidence="3 4" key="2">
    <citation type="submission" date="2018-11" db="EMBL/GenBank/DDBJ databases">
        <authorList>
            <consortium name="Pathogen Informatics"/>
        </authorList>
    </citation>
    <scope>NUCLEOTIDE SEQUENCE [LARGE SCALE GENOMIC DNA]</scope>
    <source>
        <strain evidence="3 4">MHpl1</strain>
    </source>
</reference>
<dbReference type="AlphaFoldDB" id="A0A0N4WS15"/>
<proteinExistence type="predicted"/>
<evidence type="ECO:0000313" key="4">
    <source>
        <dbReference type="Proteomes" id="UP000268014"/>
    </source>
</evidence>
<evidence type="ECO:0000259" key="2">
    <source>
        <dbReference type="Pfam" id="PF13843"/>
    </source>
</evidence>
<protein>
    <submittedName>
        <fullName evidence="5">DDE_Tnp_1_7 domain-containing protein</fullName>
    </submittedName>
</protein>
<dbReference type="PANTHER" id="PTHR46599:SF3">
    <property type="entry name" value="PIGGYBAC TRANSPOSABLE ELEMENT-DERIVED PROTEIN 4"/>
    <property type="match status" value="1"/>
</dbReference>